<sequence>MKLCNNKSNSIDFNYAILRNDIVKLRNYGAQGIGFKNNDLRKKIWNILICPENESLNHQVHWELLPVHKDENQVQLDVDRSFIYYPIKILRKHPTLNYFQGYHNIAQVFLLCVGKKDAVKLLEYISLTRIRGIIFFLPSLSPILDHLELIKSIIFKKDQELGEHVANVPSHFALASYLTWFSYKAKHFEDILKVFDFILATDTIMIIYIYAAVSLYSFITDTKIREIIIQQKNQILNITKEETDILHKVLANFTQKCPSKSILQDAISLRKNIPPYTLSNWKYTLKYSCIKDFGKKYHLEYATKLYYMELDELERKSRCYISNRARINSTLFIITIVILSISIAWYKNFIKNI</sequence>
<dbReference type="GO" id="GO:0005789">
    <property type="term" value="C:endoplasmic reticulum membrane"/>
    <property type="evidence" value="ECO:0007669"/>
    <property type="project" value="TreeGrafter"/>
</dbReference>
<dbReference type="EMBL" id="CAKM01000037">
    <property type="protein sequence ID" value="CCJ28257.1"/>
    <property type="molecule type" value="Genomic_DNA"/>
</dbReference>
<dbReference type="SUPFAM" id="SSF47923">
    <property type="entry name" value="Ypt/Rab-GAP domain of gyp1p"/>
    <property type="match status" value="1"/>
</dbReference>
<dbReference type="FunCoup" id="L0P7Q2">
    <property type="interactions" value="213"/>
</dbReference>
<keyword evidence="1" id="KW-0343">GTPase activation</keyword>
<organism evidence="5">
    <name type="scientific">Pneumocystis jirovecii</name>
    <name type="common">Human pneumocystis pneumonia agent</name>
    <dbReference type="NCBI Taxonomy" id="42068"/>
    <lineage>
        <taxon>Eukaryota</taxon>
        <taxon>Fungi</taxon>
        <taxon>Dikarya</taxon>
        <taxon>Ascomycota</taxon>
        <taxon>Taphrinomycotina</taxon>
        <taxon>Pneumocystomycetes</taxon>
        <taxon>Pneumocystaceae</taxon>
        <taxon>Pneumocystis</taxon>
    </lineage>
</organism>
<dbReference type="InterPro" id="IPR035969">
    <property type="entry name" value="Rab-GAP_TBC_sf"/>
</dbReference>
<dbReference type="GO" id="GO:0005096">
    <property type="term" value="F:GTPase activator activity"/>
    <property type="evidence" value="ECO:0007669"/>
    <property type="project" value="UniProtKB-KW"/>
</dbReference>
<reference evidence="4 5" key="1">
    <citation type="journal article" date="2012" name="MBio">
        <title>De novo assembly of the Pneumocystis jirovecii genome from a single bronchoalveolar lavage fluid specimen from a patient.</title>
        <authorList>
            <person name="Cisse O.H."/>
            <person name="Pagni M."/>
            <person name="Hauser P.M."/>
        </authorList>
    </citation>
    <scope>NUCLEOTIDE SEQUENCE [LARGE SCALE GENOMIC DNA]</scope>
    <source>
        <strain evidence="4 5">SE8</strain>
    </source>
</reference>
<proteinExistence type="predicted"/>
<evidence type="ECO:0000313" key="5">
    <source>
        <dbReference type="Proteomes" id="UP000010422"/>
    </source>
</evidence>
<gene>
    <name evidence="4" type="ORF">PNEJI1_003734</name>
</gene>
<dbReference type="Proteomes" id="UP000010422">
    <property type="component" value="Unassembled WGS sequence"/>
</dbReference>
<accession>L0P7Q2</accession>
<dbReference type="PANTHER" id="PTHR20913:SF7">
    <property type="entry name" value="RE60063P"/>
    <property type="match status" value="1"/>
</dbReference>
<dbReference type="PROSITE" id="PS50086">
    <property type="entry name" value="TBC_RABGAP"/>
    <property type="match status" value="1"/>
</dbReference>
<dbReference type="VEuPathDB" id="FungiDB:PNEJI1_003734"/>
<evidence type="ECO:0000313" key="4">
    <source>
        <dbReference type="EMBL" id="CCJ28257.1"/>
    </source>
</evidence>
<dbReference type="InParanoid" id="L0P7Q2"/>
<comment type="caution">
    <text evidence="4">The sequence shown here is derived from an EMBL/GenBank/DDBJ whole genome shotgun (WGS) entry which is preliminary data.</text>
</comment>
<dbReference type="Gene3D" id="1.10.472.80">
    <property type="entry name" value="Ypt/Rab-GAP domain of gyp1p, domain 3"/>
    <property type="match status" value="1"/>
</dbReference>
<keyword evidence="2" id="KW-0812">Transmembrane</keyword>
<feature type="domain" description="Rab-GAP TBC" evidence="3">
    <location>
        <begin position="35"/>
        <end position="202"/>
    </location>
</feature>
<dbReference type="PANTHER" id="PTHR20913">
    <property type="entry name" value="TBC1 DOMAIN FAMILY MEMBER 20/GTPASE"/>
    <property type="match status" value="1"/>
</dbReference>
<keyword evidence="2" id="KW-1133">Transmembrane helix</keyword>
<evidence type="ECO:0000256" key="2">
    <source>
        <dbReference type="SAM" id="Phobius"/>
    </source>
</evidence>
<keyword evidence="2" id="KW-0472">Membrane</keyword>
<dbReference type="InterPro" id="IPR000195">
    <property type="entry name" value="Rab-GAP-TBC_dom"/>
</dbReference>
<protein>
    <recommendedName>
        <fullName evidence="3">Rab-GAP TBC domain-containing protein</fullName>
    </recommendedName>
</protein>
<dbReference type="InterPro" id="IPR045913">
    <property type="entry name" value="TBC20/Gyp8-like"/>
</dbReference>
<evidence type="ECO:0000256" key="1">
    <source>
        <dbReference type="ARBA" id="ARBA00022468"/>
    </source>
</evidence>
<evidence type="ECO:0000259" key="3">
    <source>
        <dbReference type="PROSITE" id="PS50086"/>
    </source>
</evidence>
<dbReference type="Gene3D" id="1.10.8.1310">
    <property type="match status" value="2"/>
</dbReference>
<feature type="transmembrane region" description="Helical" evidence="2">
    <location>
        <begin position="197"/>
        <end position="219"/>
    </location>
</feature>
<dbReference type="AlphaFoldDB" id="L0P7Q2"/>
<dbReference type="GO" id="GO:0006888">
    <property type="term" value="P:endoplasmic reticulum to Golgi vesicle-mediated transport"/>
    <property type="evidence" value="ECO:0007669"/>
    <property type="project" value="TreeGrafter"/>
</dbReference>
<dbReference type="Pfam" id="PF00566">
    <property type="entry name" value="RabGAP-TBC"/>
    <property type="match status" value="1"/>
</dbReference>
<dbReference type="STRING" id="1209962.L0P7Q2"/>
<name>L0P7Q2_PNEJI</name>
<feature type="transmembrane region" description="Helical" evidence="2">
    <location>
        <begin position="325"/>
        <end position="346"/>
    </location>
</feature>